<protein>
    <submittedName>
        <fullName evidence="1">Uncharacterized protein</fullName>
    </submittedName>
</protein>
<dbReference type="RefSeq" id="WP_035284207.1">
    <property type="nucleotide sequence ID" value="NZ_CP013264.1"/>
</dbReference>
<proteinExistence type="predicted"/>
<dbReference type="Proteomes" id="UP000056968">
    <property type="component" value="Chromosome"/>
</dbReference>
<dbReference type="EMBL" id="CP013264">
    <property type="protein sequence ID" value="ALR20810.1"/>
    <property type="molecule type" value="Genomic_DNA"/>
</dbReference>
<evidence type="ECO:0000313" key="1">
    <source>
        <dbReference type="EMBL" id="ALR20810.1"/>
    </source>
</evidence>
<sequence length="64" mass="7628">MYATYLRLDILVWDSQRAVIRAARCKLALSARRDPALRGARKRFYRDMLRHHADAQRLVAQFRL</sequence>
<gene>
    <name evidence="1" type="ORF">ATN00_11400</name>
</gene>
<dbReference type="STRING" id="1332080.ATN00_11400"/>
<accession>A0A0S3EZF2</accession>
<name>A0A0S3EZF2_9SPHN</name>
<dbReference type="AlphaFoldDB" id="A0A0S3EZF2"/>
<organism evidence="1 2">
    <name type="scientific">Sphingobium baderi</name>
    <dbReference type="NCBI Taxonomy" id="1332080"/>
    <lineage>
        <taxon>Bacteria</taxon>
        <taxon>Pseudomonadati</taxon>
        <taxon>Pseudomonadota</taxon>
        <taxon>Alphaproteobacteria</taxon>
        <taxon>Sphingomonadales</taxon>
        <taxon>Sphingomonadaceae</taxon>
        <taxon>Sphingobium</taxon>
    </lineage>
</organism>
<evidence type="ECO:0000313" key="2">
    <source>
        <dbReference type="Proteomes" id="UP000056968"/>
    </source>
</evidence>
<dbReference type="OrthoDB" id="8115943at2"/>
<reference evidence="1 2" key="1">
    <citation type="submission" date="2015-11" db="EMBL/GenBank/DDBJ databases">
        <title>A Two-component Flavoprotein Monooxygenase System MeaXY Responsible for para-Hydroxylation of 2-Methyl-6-ethylaniline and 2,6-Diethylaniline in Sphingobium baderi DE-13.</title>
        <authorList>
            <person name="Cheng M."/>
            <person name="Meng Q."/>
            <person name="Yang Y."/>
            <person name="Chu C."/>
            <person name="Yan X."/>
            <person name="He J."/>
            <person name="Li S."/>
        </authorList>
    </citation>
    <scope>NUCLEOTIDE SEQUENCE [LARGE SCALE GENOMIC DNA]</scope>
    <source>
        <strain evidence="1 2">DE-13</strain>
    </source>
</reference>
<dbReference type="KEGG" id="sbd:ATN00_11400"/>
<keyword evidence="2" id="KW-1185">Reference proteome</keyword>